<gene>
    <name evidence="10" type="ORF">KP001_09165</name>
</gene>
<feature type="domain" description="Radical SAM core" evidence="9">
    <location>
        <begin position="203"/>
        <end position="423"/>
    </location>
</feature>
<evidence type="ECO:0000259" key="9">
    <source>
        <dbReference type="PROSITE" id="PS51918"/>
    </source>
</evidence>
<accession>A0ABX8LLV8</accession>
<dbReference type="SMART" id="SM00729">
    <property type="entry name" value="Elp3"/>
    <property type="match status" value="1"/>
</dbReference>
<evidence type="ECO:0000256" key="4">
    <source>
        <dbReference type="ARBA" id="ARBA00022691"/>
    </source>
</evidence>
<keyword evidence="3" id="KW-0808">Transferase</keyword>
<dbReference type="PROSITE" id="PS51918">
    <property type="entry name" value="RADICAL_SAM"/>
    <property type="match status" value="1"/>
</dbReference>
<dbReference type="Proteomes" id="UP000683559">
    <property type="component" value="Chromosome"/>
</dbReference>
<dbReference type="InterPro" id="IPR051198">
    <property type="entry name" value="BchE-like"/>
</dbReference>
<keyword evidence="2" id="KW-0489">Methyltransferase</keyword>
<dbReference type="Pfam" id="PF04055">
    <property type="entry name" value="Radical_SAM"/>
    <property type="match status" value="1"/>
</dbReference>
<sequence>MNILLINPAYFGSGETARERFESRKELIAKGNMYVWPFEPPLGLASLVSFLRAKGVKVSLFDLQAEGAEGGALSVRLRENEPDLVGITVMTTTLPAALALAAEVKALRPNVKVAFGGPHPTVMPVDTLREPDVDYVIRGEGEYPLSQLAERGAPEGIAGLWYKNAGRIVQQGMAPTVPDLNALPMPDYHSFPAHSYIEYNKILRSLDSISMIVSRGCPYQCSFCAVQQTMGEKYRIRDPRTVVEEMRYLQREFGIEGIWFKDSIFNLRKKWVAEFCDEIRRTGLDMRWQINTRVDLVDEREVAEMARAGLVQIDLGIESGSSRTLKTLRKDTSLETIEKSVAAAKRHVRVSGFFMVGVPGETVVDIDMTFDLARRLDLDKASWSIFTPLPGSQLYRDLLVSGRIPAKPDWTQTHFIDTELSYADMPHWQLKERFAKIQNYFCHT</sequence>
<keyword evidence="11" id="KW-1185">Reference proteome</keyword>
<evidence type="ECO:0000256" key="6">
    <source>
        <dbReference type="ARBA" id="ARBA00023004"/>
    </source>
</evidence>
<comment type="cofactor">
    <cofactor evidence="1">
        <name>[4Fe-4S] cluster</name>
        <dbReference type="ChEBI" id="CHEBI:49883"/>
    </cofactor>
</comment>
<evidence type="ECO:0000256" key="2">
    <source>
        <dbReference type="ARBA" id="ARBA00022603"/>
    </source>
</evidence>
<evidence type="ECO:0000256" key="5">
    <source>
        <dbReference type="ARBA" id="ARBA00022723"/>
    </source>
</evidence>
<organism evidence="10 11">
    <name type="scientific">Geomonas subterranea</name>
    <dbReference type="NCBI Taxonomy" id="2847989"/>
    <lineage>
        <taxon>Bacteria</taxon>
        <taxon>Pseudomonadati</taxon>
        <taxon>Thermodesulfobacteriota</taxon>
        <taxon>Desulfuromonadia</taxon>
        <taxon>Geobacterales</taxon>
        <taxon>Geobacteraceae</taxon>
        <taxon>Geomonas</taxon>
    </lineage>
</organism>
<protein>
    <submittedName>
        <fullName evidence="10">B12-binding domain-containing radical SAM protein</fullName>
    </submittedName>
</protein>
<dbReference type="EMBL" id="CP077683">
    <property type="protein sequence ID" value="QXE92668.1"/>
    <property type="molecule type" value="Genomic_DNA"/>
</dbReference>
<dbReference type="PANTHER" id="PTHR43409:SF7">
    <property type="entry name" value="BLL1977 PROTEIN"/>
    <property type="match status" value="1"/>
</dbReference>
<keyword evidence="5" id="KW-0479">Metal-binding</keyword>
<dbReference type="CDD" id="cd01335">
    <property type="entry name" value="Radical_SAM"/>
    <property type="match status" value="1"/>
</dbReference>
<dbReference type="InterPro" id="IPR006158">
    <property type="entry name" value="Cobalamin-bd"/>
</dbReference>
<dbReference type="SFLD" id="SFLDG01123">
    <property type="entry name" value="methyltransferase_(Class_B)"/>
    <property type="match status" value="1"/>
</dbReference>
<dbReference type="SFLD" id="SFLDS00029">
    <property type="entry name" value="Radical_SAM"/>
    <property type="match status" value="1"/>
</dbReference>
<evidence type="ECO:0000313" key="11">
    <source>
        <dbReference type="Proteomes" id="UP000683559"/>
    </source>
</evidence>
<keyword evidence="6" id="KW-0408">Iron</keyword>
<dbReference type="CDD" id="cd02068">
    <property type="entry name" value="radical_SAM_B12_BD"/>
    <property type="match status" value="1"/>
</dbReference>
<dbReference type="InterPro" id="IPR006638">
    <property type="entry name" value="Elp3/MiaA/NifB-like_rSAM"/>
</dbReference>
<proteinExistence type="predicted"/>
<dbReference type="InterPro" id="IPR034466">
    <property type="entry name" value="Methyltransferase_Class_B"/>
</dbReference>
<keyword evidence="4" id="KW-0949">S-adenosyl-L-methionine</keyword>
<keyword evidence="7" id="KW-0411">Iron-sulfur</keyword>
<dbReference type="InterPro" id="IPR007197">
    <property type="entry name" value="rSAM"/>
</dbReference>
<evidence type="ECO:0000256" key="1">
    <source>
        <dbReference type="ARBA" id="ARBA00001966"/>
    </source>
</evidence>
<evidence type="ECO:0000313" key="10">
    <source>
        <dbReference type="EMBL" id="QXE92668.1"/>
    </source>
</evidence>
<dbReference type="RefSeq" id="WP_217289216.1">
    <property type="nucleotide sequence ID" value="NZ_CP077683.1"/>
</dbReference>
<dbReference type="SFLD" id="SFLDG01082">
    <property type="entry name" value="B12-binding_domain_containing"/>
    <property type="match status" value="1"/>
</dbReference>
<feature type="domain" description="B12-binding" evidence="8">
    <location>
        <begin position="23"/>
        <end position="159"/>
    </location>
</feature>
<reference evidence="10 11" key="1">
    <citation type="submission" date="2021-06" db="EMBL/GenBank/DDBJ databases">
        <title>Gemonas diversity in paddy soil.</title>
        <authorList>
            <person name="Liu G."/>
        </authorList>
    </citation>
    <scope>NUCLEOTIDE SEQUENCE [LARGE SCALE GENOMIC DNA]</scope>
    <source>
        <strain evidence="10 11">RG2</strain>
    </source>
</reference>
<name>A0ABX8LLV8_9BACT</name>
<dbReference type="Pfam" id="PF02310">
    <property type="entry name" value="B12-binding"/>
    <property type="match status" value="1"/>
</dbReference>
<evidence type="ECO:0000259" key="8">
    <source>
        <dbReference type="PROSITE" id="PS51332"/>
    </source>
</evidence>
<dbReference type="PROSITE" id="PS51332">
    <property type="entry name" value="B12_BINDING"/>
    <property type="match status" value="1"/>
</dbReference>
<evidence type="ECO:0000256" key="3">
    <source>
        <dbReference type="ARBA" id="ARBA00022679"/>
    </source>
</evidence>
<evidence type="ECO:0000256" key="7">
    <source>
        <dbReference type="ARBA" id="ARBA00023014"/>
    </source>
</evidence>
<dbReference type="PANTHER" id="PTHR43409">
    <property type="entry name" value="ANAEROBIC MAGNESIUM-PROTOPORPHYRIN IX MONOMETHYL ESTER CYCLASE-RELATED"/>
    <property type="match status" value="1"/>
</dbReference>